<organism evidence="1 2">
    <name type="scientific">Mucuna pruriens</name>
    <name type="common">Velvet bean</name>
    <name type="synonym">Dolichos pruriens</name>
    <dbReference type="NCBI Taxonomy" id="157652"/>
    <lineage>
        <taxon>Eukaryota</taxon>
        <taxon>Viridiplantae</taxon>
        <taxon>Streptophyta</taxon>
        <taxon>Embryophyta</taxon>
        <taxon>Tracheophyta</taxon>
        <taxon>Spermatophyta</taxon>
        <taxon>Magnoliopsida</taxon>
        <taxon>eudicotyledons</taxon>
        <taxon>Gunneridae</taxon>
        <taxon>Pentapetalae</taxon>
        <taxon>rosids</taxon>
        <taxon>fabids</taxon>
        <taxon>Fabales</taxon>
        <taxon>Fabaceae</taxon>
        <taxon>Papilionoideae</taxon>
        <taxon>50 kb inversion clade</taxon>
        <taxon>NPAAA clade</taxon>
        <taxon>indigoferoid/millettioid clade</taxon>
        <taxon>Phaseoleae</taxon>
        <taxon>Mucuna</taxon>
    </lineage>
</organism>
<evidence type="ECO:0008006" key="3">
    <source>
        <dbReference type="Google" id="ProtNLM"/>
    </source>
</evidence>
<gene>
    <name evidence="1" type="ORF">CR513_04210</name>
</gene>
<dbReference type="EMBL" id="QJKJ01000695">
    <property type="protein sequence ID" value="RDY11172.1"/>
    <property type="molecule type" value="Genomic_DNA"/>
</dbReference>
<protein>
    <recommendedName>
        <fullName evidence="3">Reverse transcriptase Ty1/copia-type domain-containing protein</fullName>
    </recommendedName>
</protein>
<dbReference type="Proteomes" id="UP000257109">
    <property type="component" value="Unassembled WGS sequence"/>
</dbReference>
<evidence type="ECO:0000313" key="1">
    <source>
        <dbReference type="EMBL" id="RDY11172.1"/>
    </source>
</evidence>
<dbReference type="OrthoDB" id="780386at2759"/>
<accession>A0A371I804</accession>
<dbReference type="AlphaFoldDB" id="A0A371I804"/>
<feature type="non-terminal residue" evidence="1">
    <location>
        <position position="1"/>
    </location>
</feature>
<evidence type="ECO:0000313" key="2">
    <source>
        <dbReference type="Proteomes" id="UP000257109"/>
    </source>
</evidence>
<sequence length="156" mass="18469">MPHDHEALKPKSIFRFYFLKSKYKEVETSNLLAKLISMKYKERGNIREYKIEMFNLTPKHKSIKLELGEDLLVHLVLISLPAHFGRTNGPSMILYLSICNTKRGCRQIRLKVFTLLRLLRIRKGKTLKVLWKSLLSKRNKRRVKNLLVTYVRSQDT</sequence>
<name>A0A371I804_MUCPR</name>
<keyword evidence="2" id="KW-1185">Reference proteome</keyword>
<proteinExistence type="predicted"/>
<comment type="caution">
    <text evidence="1">The sequence shown here is derived from an EMBL/GenBank/DDBJ whole genome shotgun (WGS) entry which is preliminary data.</text>
</comment>
<reference evidence="1" key="1">
    <citation type="submission" date="2018-05" db="EMBL/GenBank/DDBJ databases">
        <title>Draft genome of Mucuna pruriens seed.</title>
        <authorList>
            <person name="Nnadi N.E."/>
            <person name="Vos R."/>
            <person name="Hasami M.H."/>
            <person name="Devisetty U.K."/>
            <person name="Aguiy J.C."/>
        </authorList>
    </citation>
    <scope>NUCLEOTIDE SEQUENCE [LARGE SCALE GENOMIC DNA]</scope>
    <source>
        <strain evidence="1">JCA_2017</strain>
    </source>
</reference>